<evidence type="ECO:0000259" key="5">
    <source>
        <dbReference type="PROSITE" id="PS51987"/>
    </source>
</evidence>
<dbReference type="InterPro" id="IPR052725">
    <property type="entry name" value="GS_Type-3"/>
</dbReference>
<evidence type="ECO:0000256" key="2">
    <source>
        <dbReference type="RuleBase" id="RU000384"/>
    </source>
</evidence>
<dbReference type="SMART" id="SM01230">
    <property type="entry name" value="Gln-synt_C"/>
    <property type="match status" value="1"/>
</dbReference>
<evidence type="ECO:0000256" key="3">
    <source>
        <dbReference type="SAM" id="Coils"/>
    </source>
</evidence>
<dbReference type="Gene3D" id="1.20.120.1560">
    <property type="match status" value="1"/>
</dbReference>
<dbReference type="Pfam" id="PF00120">
    <property type="entry name" value="Gln-synt_C"/>
    <property type="match status" value="1"/>
</dbReference>
<feature type="coiled-coil region" evidence="3">
    <location>
        <begin position="653"/>
        <end position="680"/>
    </location>
</feature>
<dbReference type="AlphaFoldDB" id="A0A2N5ZK88"/>
<dbReference type="GO" id="GO:0006542">
    <property type="term" value="P:glutamine biosynthetic process"/>
    <property type="evidence" value="ECO:0007669"/>
    <property type="project" value="InterPro"/>
</dbReference>
<evidence type="ECO:0000256" key="1">
    <source>
        <dbReference type="PROSITE-ProRule" id="PRU01330"/>
    </source>
</evidence>
<dbReference type="Pfam" id="PF12437">
    <property type="entry name" value="GSIII_N"/>
    <property type="match status" value="1"/>
</dbReference>
<dbReference type="PROSITE" id="PS51987">
    <property type="entry name" value="GS_CATALYTIC"/>
    <property type="match status" value="1"/>
</dbReference>
<dbReference type="InterPro" id="IPR040577">
    <property type="entry name" value="Gln-synt_C"/>
</dbReference>
<keyword evidence="3" id="KW-0175">Coiled coil</keyword>
<evidence type="ECO:0000259" key="4">
    <source>
        <dbReference type="PROSITE" id="PS51986"/>
    </source>
</evidence>
<evidence type="ECO:0000313" key="7">
    <source>
        <dbReference type="Proteomes" id="UP000234857"/>
    </source>
</evidence>
<dbReference type="PANTHER" id="PTHR42974:SF1">
    <property type="entry name" value="TYPE-3 GLUTAMINE SYNTHETASE"/>
    <property type="match status" value="1"/>
</dbReference>
<dbReference type="PROSITE" id="PS00181">
    <property type="entry name" value="GLNA_ATP"/>
    <property type="match status" value="1"/>
</dbReference>
<dbReference type="InterPro" id="IPR008146">
    <property type="entry name" value="Gln_synth_cat_dom"/>
</dbReference>
<proteinExistence type="inferred from homology"/>
<dbReference type="SUPFAM" id="SSF55931">
    <property type="entry name" value="Glutamine synthetase/guanido kinase"/>
    <property type="match status" value="1"/>
</dbReference>
<feature type="domain" description="GS catalytic" evidence="5">
    <location>
        <begin position="180"/>
        <end position="611"/>
    </location>
</feature>
<protein>
    <submittedName>
        <fullName evidence="6">Glutamine synthetase type III</fullName>
    </submittedName>
</protein>
<accession>A0A2N5ZK88</accession>
<dbReference type="Pfam" id="PF18318">
    <property type="entry name" value="Gln-synt_C-ter"/>
    <property type="match status" value="1"/>
</dbReference>
<dbReference type="PANTHER" id="PTHR42974">
    <property type="entry name" value="GLUTAMINE SYNTHETASE"/>
    <property type="match status" value="1"/>
</dbReference>
<dbReference type="InterPro" id="IPR022147">
    <property type="entry name" value="GSIII_N"/>
</dbReference>
<dbReference type="Proteomes" id="UP000234857">
    <property type="component" value="Unassembled WGS sequence"/>
</dbReference>
<feature type="domain" description="GS beta-grasp" evidence="4">
    <location>
        <begin position="72"/>
        <end position="164"/>
    </location>
</feature>
<comment type="similarity">
    <text evidence="1 2">Belongs to the glutamine synthetase family.</text>
</comment>
<sequence>MLKNSFNNKKKERISDYFACNTFSEEVMREKLSKSTHNSLLSCIEGDKTLTLEIANEVAHAMKEWAIEKGATHYAHWFQPLTGATAEKHDYFLERAGKAHIERFSGKQLVRQEHDASSFPSGGLRVTFEARGYTSWDLTSPAFIIEDGSGCTLCIPSVFVSYNGESLDQKAPLMRSVDALESSVKKMLIDIFDEPEQKVFSFVGAEQEYFLIDKQYALKRPDVLLSGRTVFGAKPPKGQEMDDQYFGTIKERVLVYMRDVEQELYKLGIPCKTRHNEVAPHQYEFAPIFEEANIAQDHNQLMMEIMKKKANENGFYLLLHEKPFDRINGSGKHINWSMNTEKYNLLEPGDEPENNVRFLTFLLSVIRGVHKYSGILRASVATASNDHRLGGNEAPPAIISVYLGSFLTALLKDIKDSNLEKTKNKKNSKTRFKDIGRLNLSETLSNIADNTDRNRTSPFAFTGNKFEFRAVGSSQSLAIPVTVINTIVAESLDHIYAKMKKAIKNAGNKDMSVLMGVIKEVIEEVSPVIFEGDNYSKEGKTEAKKRGLLNLESTPEALSFYNDKNTEKLFEKYNVVSKDGLHARGEVEFENYCKSINIEAKCQLDIARTMIFPAALEYQKLLLNNHFELKRQFNDKKIYNEIEKETKVLSITINEFMKDIDRLEKELEKTNKEKDNIKKANLFRKKILPLMQKLRDNGDFIETKVPNKYWELPKYHEMLFIE</sequence>
<dbReference type="GO" id="GO:0004356">
    <property type="term" value="F:glutamine synthetase activity"/>
    <property type="evidence" value="ECO:0007669"/>
    <property type="project" value="InterPro"/>
</dbReference>
<dbReference type="EMBL" id="PKTG01000042">
    <property type="protein sequence ID" value="PLX19066.1"/>
    <property type="molecule type" value="Genomic_DNA"/>
</dbReference>
<comment type="caution">
    <text evidence="6">The sequence shown here is derived from an EMBL/GenBank/DDBJ whole genome shotgun (WGS) entry which is preliminary data.</text>
</comment>
<dbReference type="InterPro" id="IPR027303">
    <property type="entry name" value="Gln_synth_gly_rich_site"/>
</dbReference>
<dbReference type="InterPro" id="IPR014746">
    <property type="entry name" value="Gln_synth/guanido_kin_cat_dom"/>
</dbReference>
<name>A0A2N5ZK88_MUIH1</name>
<dbReference type="InterPro" id="IPR008147">
    <property type="entry name" value="Gln_synt_N"/>
</dbReference>
<organism evidence="6 7">
    <name type="scientific">Muiribacterium halophilum</name>
    <dbReference type="NCBI Taxonomy" id="2053465"/>
    <lineage>
        <taxon>Bacteria</taxon>
        <taxon>Candidatus Muiribacteriota</taxon>
        <taxon>Candidatus Muiribacteriia</taxon>
        <taxon>Candidatus Muiribacteriales</taxon>
        <taxon>Candidatus Muiribacteriaceae</taxon>
        <taxon>Candidatus Muiribacterium</taxon>
    </lineage>
</organism>
<dbReference type="PROSITE" id="PS51986">
    <property type="entry name" value="GS_BETA_GRASP"/>
    <property type="match status" value="1"/>
</dbReference>
<gene>
    <name evidence="6" type="ORF">C0601_02960</name>
</gene>
<reference evidence="6 7" key="1">
    <citation type="submission" date="2017-11" db="EMBL/GenBank/DDBJ databases">
        <title>Genome-resolved metagenomics identifies genetic mobility, metabolic interactions, and unexpected diversity in perchlorate-reducing communities.</title>
        <authorList>
            <person name="Barnum T.P."/>
            <person name="Figueroa I.A."/>
            <person name="Carlstrom C.I."/>
            <person name="Lucas L.N."/>
            <person name="Engelbrektson A.L."/>
            <person name="Coates J.D."/>
        </authorList>
    </citation>
    <scope>NUCLEOTIDE SEQUENCE [LARGE SCALE GENOMIC DNA]</scope>
    <source>
        <strain evidence="6">BM706</strain>
    </source>
</reference>
<dbReference type="Gene3D" id="3.30.590.10">
    <property type="entry name" value="Glutamine synthetase/guanido kinase, catalytic domain"/>
    <property type="match status" value="1"/>
</dbReference>
<evidence type="ECO:0000313" key="6">
    <source>
        <dbReference type="EMBL" id="PLX19066.1"/>
    </source>
</evidence>